<feature type="compositionally biased region" description="Polar residues" evidence="1">
    <location>
        <begin position="21"/>
        <end position="30"/>
    </location>
</feature>
<evidence type="ECO:0000313" key="3">
    <source>
        <dbReference type="Proteomes" id="UP000281468"/>
    </source>
</evidence>
<accession>A0A3M7E629</accession>
<organism evidence="2 3">
    <name type="scientific">Hortaea werneckii</name>
    <name type="common">Black yeast</name>
    <name type="synonym">Cladosporium werneckii</name>
    <dbReference type="NCBI Taxonomy" id="91943"/>
    <lineage>
        <taxon>Eukaryota</taxon>
        <taxon>Fungi</taxon>
        <taxon>Dikarya</taxon>
        <taxon>Ascomycota</taxon>
        <taxon>Pezizomycotina</taxon>
        <taxon>Dothideomycetes</taxon>
        <taxon>Dothideomycetidae</taxon>
        <taxon>Mycosphaerellales</taxon>
        <taxon>Teratosphaeriaceae</taxon>
        <taxon>Hortaea</taxon>
    </lineage>
</organism>
<gene>
    <name evidence="2" type="ORF">D0862_14509</name>
</gene>
<evidence type="ECO:0000256" key="1">
    <source>
        <dbReference type="SAM" id="MobiDB-lite"/>
    </source>
</evidence>
<dbReference type="EMBL" id="QWIQ01000988">
    <property type="protein sequence ID" value="RMY72081.1"/>
    <property type="molecule type" value="Genomic_DNA"/>
</dbReference>
<dbReference type="AlphaFoldDB" id="A0A3M7E629"/>
<evidence type="ECO:0000313" key="2">
    <source>
        <dbReference type="EMBL" id="RMY72081.1"/>
    </source>
</evidence>
<feature type="region of interest" description="Disordered" evidence="1">
    <location>
        <begin position="18"/>
        <end position="45"/>
    </location>
</feature>
<reference evidence="2 3" key="1">
    <citation type="journal article" date="2018" name="BMC Genomics">
        <title>Genomic evidence for intraspecific hybridization in a clonal and extremely halotolerant yeast.</title>
        <authorList>
            <person name="Gostincar C."/>
            <person name="Stajich J.E."/>
            <person name="Zupancic J."/>
            <person name="Zalar P."/>
            <person name="Gunde-Cimerman N."/>
        </authorList>
    </citation>
    <scope>NUCLEOTIDE SEQUENCE [LARGE SCALE GENOMIC DNA]</scope>
    <source>
        <strain evidence="2 3">EXF-171</strain>
    </source>
</reference>
<comment type="caution">
    <text evidence="2">The sequence shown here is derived from an EMBL/GenBank/DDBJ whole genome shotgun (WGS) entry which is preliminary data.</text>
</comment>
<protein>
    <submittedName>
        <fullName evidence="2">Uncharacterized protein</fullName>
    </submittedName>
</protein>
<name>A0A3M7E629_HORWE</name>
<dbReference type="VEuPathDB" id="FungiDB:BTJ68_08195"/>
<dbReference type="Proteomes" id="UP000281468">
    <property type="component" value="Unassembled WGS sequence"/>
</dbReference>
<proteinExistence type="predicted"/>
<sequence length="119" mass="12891">MGFSKSLSKSVAKAVEGNTWKKFTNPSATRGKTVHPKTSADQESIGTRWDYDGEITKADGVYHKYQLQANAGKVPSSIKQWRASKGGTHAVMATAYVKKDGTKEDVEKALNEAANSVKT</sequence>